<keyword evidence="1" id="KW-0472">Membrane</keyword>
<dbReference type="Pfam" id="PF10942">
    <property type="entry name" value="DUF2619"/>
    <property type="match status" value="1"/>
</dbReference>
<dbReference type="InterPro" id="IPR020390">
    <property type="entry name" value="Uncharacterised_YqhV"/>
</dbReference>
<feature type="transmembrane region" description="Helical" evidence="1">
    <location>
        <begin position="31"/>
        <end position="50"/>
    </location>
</feature>
<dbReference type="EMBL" id="BDGJ01000164">
    <property type="protein sequence ID" value="GAW93617.1"/>
    <property type="molecule type" value="Genomic_DNA"/>
</dbReference>
<keyword evidence="1" id="KW-1133">Transmembrane helix</keyword>
<reference evidence="3" key="1">
    <citation type="journal article" date="2017" name="Appl. Environ. Microbiol.">
        <title>Genomic Analysis of Calderihabitans maritimus KKC1, a Thermophilic, Hydrogenogenic, Carboxydotrophic Bacterium Isolated from Marine Sediment.</title>
        <authorList>
            <person name="Omae K."/>
            <person name="Yoneda Y."/>
            <person name="Fukuyama Y."/>
            <person name="Yoshida T."/>
            <person name="Sako Y."/>
        </authorList>
    </citation>
    <scope>NUCLEOTIDE SEQUENCE [LARGE SCALE GENOMIC DNA]</scope>
    <source>
        <strain evidence="3">KKC1</strain>
    </source>
</reference>
<feature type="transmembrane region" description="Helical" evidence="1">
    <location>
        <begin position="62"/>
        <end position="83"/>
    </location>
</feature>
<protein>
    <submittedName>
        <fullName evidence="2">Uncharacterized protein</fullName>
    </submittedName>
</protein>
<keyword evidence="3" id="KW-1185">Reference proteome</keyword>
<feature type="transmembrane region" description="Helical" evidence="1">
    <location>
        <begin position="89"/>
        <end position="108"/>
    </location>
</feature>
<sequence>MFSPSLFYTGKGIYYFYGSDRPVSEELTVRLMSTLRLLIGILSLVAAFLMIKYHTVGAALRINAFVGLVNPLIFISINILGIANMAGKVSLVKLIAIMAGVVLIFYGTGK</sequence>
<dbReference type="AlphaFoldDB" id="A0A1Z5HW91"/>
<evidence type="ECO:0000256" key="1">
    <source>
        <dbReference type="SAM" id="Phobius"/>
    </source>
</evidence>
<comment type="caution">
    <text evidence="2">The sequence shown here is derived from an EMBL/GenBank/DDBJ whole genome shotgun (WGS) entry which is preliminary data.</text>
</comment>
<name>A0A1Z5HW91_9FIRM</name>
<gene>
    <name evidence="2" type="ORF">KKC1_27450</name>
</gene>
<accession>A0A1Z5HW91</accession>
<evidence type="ECO:0000313" key="3">
    <source>
        <dbReference type="Proteomes" id="UP000197032"/>
    </source>
</evidence>
<dbReference type="Proteomes" id="UP000197032">
    <property type="component" value="Unassembled WGS sequence"/>
</dbReference>
<proteinExistence type="predicted"/>
<evidence type="ECO:0000313" key="2">
    <source>
        <dbReference type="EMBL" id="GAW93617.1"/>
    </source>
</evidence>
<keyword evidence="1" id="KW-0812">Transmembrane</keyword>
<organism evidence="2 3">
    <name type="scientific">Calderihabitans maritimus</name>
    <dbReference type="NCBI Taxonomy" id="1246530"/>
    <lineage>
        <taxon>Bacteria</taxon>
        <taxon>Bacillati</taxon>
        <taxon>Bacillota</taxon>
        <taxon>Clostridia</taxon>
        <taxon>Neomoorellales</taxon>
        <taxon>Calderihabitantaceae</taxon>
        <taxon>Calderihabitans</taxon>
    </lineage>
</organism>